<feature type="transmembrane region" description="Helical" evidence="1">
    <location>
        <begin position="351"/>
        <end position="372"/>
    </location>
</feature>
<feature type="transmembrane region" description="Helical" evidence="1">
    <location>
        <begin position="148"/>
        <end position="169"/>
    </location>
</feature>
<keyword evidence="1" id="KW-1133">Transmembrane helix</keyword>
<dbReference type="Proteomes" id="UP000317557">
    <property type="component" value="Unassembled WGS sequence"/>
</dbReference>
<feature type="transmembrane region" description="Helical" evidence="1">
    <location>
        <begin position="12"/>
        <end position="35"/>
    </location>
</feature>
<dbReference type="PROSITE" id="PS51257">
    <property type="entry name" value="PROKAR_LIPOPROTEIN"/>
    <property type="match status" value="1"/>
</dbReference>
<keyword evidence="3" id="KW-1185">Reference proteome</keyword>
<dbReference type="PANTHER" id="PTHR34219:SF3">
    <property type="entry name" value="BLL7967 PROTEIN"/>
    <property type="match status" value="1"/>
</dbReference>
<dbReference type="InterPro" id="IPR005625">
    <property type="entry name" value="PepSY-ass_TM"/>
</dbReference>
<evidence type="ECO:0000313" key="2">
    <source>
        <dbReference type="EMBL" id="SMO86783.1"/>
    </source>
</evidence>
<proteinExistence type="predicted"/>
<sequence length="375" mass="43259">MKKWKSIVRWLHLWLGLASGIIVFIVSITGCIYVFQAEIMNAMEPWRFVEPQDQAFVPPSVLVDTAKTYLPGKTPSGLTYEDETGAAAVGFYYTENGVRDFAVAFMNPYTGEFLHKKESVIHGDFDFFQFIIQGHRYLWLPESIGKPVVGIGTLIFVILLFTGLILWWPRKWNARGRERSFKIRWSAKFKRFNYDLHNVPGFYVTVLAFIIACTGLVWSFQWFDNGLYYLASGGETKQEHSHPHSNPDNANLAASDSIPAIDRAFYKTLQDYPEPKRIYMSPRVSEADDAIEVVAFKYQGKFYHHDEYYYDQYTLELLDVERFSQATLADQLDHLYYDIHTGMVWGLPGKILAFLASLVCASLPVTGFFVWYNKR</sequence>
<dbReference type="AlphaFoldDB" id="A0A521ES72"/>
<protein>
    <submittedName>
        <fullName evidence="2">Uncharacterized iron-regulated membrane protein</fullName>
    </submittedName>
</protein>
<name>A0A521ES72_9BACT</name>
<evidence type="ECO:0000313" key="3">
    <source>
        <dbReference type="Proteomes" id="UP000317557"/>
    </source>
</evidence>
<evidence type="ECO:0000256" key="1">
    <source>
        <dbReference type="SAM" id="Phobius"/>
    </source>
</evidence>
<dbReference type="EMBL" id="FXTP01000013">
    <property type="protein sequence ID" value="SMO86783.1"/>
    <property type="molecule type" value="Genomic_DNA"/>
</dbReference>
<feature type="transmembrane region" description="Helical" evidence="1">
    <location>
        <begin position="200"/>
        <end position="220"/>
    </location>
</feature>
<dbReference type="Pfam" id="PF03929">
    <property type="entry name" value="PepSY_TM"/>
    <property type="match status" value="1"/>
</dbReference>
<dbReference type="RefSeq" id="WP_142455392.1">
    <property type="nucleotide sequence ID" value="NZ_FXTP01000013.1"/>
</dbReference>
<reference evidence="2 3" key="1">
    <citation type="submission" date="2017-05" db="EMBL/GenBank/DDBJ databases">
        <authorList>
            <person name="Varghese N."/>
            <person name="Submissions S."/>
        </authorList>
    </citation>
    <scope>NUCLEOTIDE SEQUENCE [LARGE SCALE GENOMIC DNA]</scope>
    <source>
        <strain evidence="2 3">DSM 21985</strain>
    </source>
</reference>
<gene>
    <name evidence="2" type="ORF">SAMN06265219_11396</name>
</gene>
<accession>A0A521ES72</accession>
<keyword evidence="1" id="KW-0812">Transmembrane</keyword>
<organism evidence="2 3">
    <name type="scientific">Gracilimonas mengyeensis</name>
    <dbReference type="NCBI Taxonomy" id="1302730"/>
    <lineage>
        <taxon>Bacteria</taxon>
        <taxon>Pseudomonadati</taxon>
        <taxon>Balneolota</taxon>
        <taxon>Balneolia</taxon>
        <taxon>Balneolales</taxon>
        <taxon>Balneolaceae</taxon>
        <taxon>Gracilimonas</taxon>
    </lineage>
</organism>
<dbReference type="OrthoDB" id="111691at2"/>
<dbReference type="PANTHER" id="PTHR34219">
    <property type="entry name" value="IRON-REGULATED INNER MEMBRANE PROTEIN-RELATED"/>
    <property type="match status" value="1"/>
</dbReference>
<keyword evidence="1" id="KW-0472">Membrane</keyword>